<feature type="compositionally biased region" description="Acidic residues" evidence="1">
    <location>
        <begin position="401"/>
        <end position="410"/>
    </location>
</feature>
<feature type="compositionally biased region" description="Polar residues" evidence="1">
    <location>
        <begin position="213"/>
        <end position="242"/>
    </location>
</feature>
<feature type="compositionally biased region" description="Low complexity" evidence="1">
    <location>
        <begin position="415"/>
        <end position="425"/>
    </location>
</feature>
<feature type="compositionally biased region" description="Basic and acidic residues" evidence="1">
    <location>
        <begin position="243"/>
        <end position="263"/>
    </location>
</feature>
<sequence length="610" mass="64266">MADTLTPQTPPPKKLFKPSSKTKTPTRVKPSPQSVQQQTGSPQKAPKDAPLSVTSDKPSLDNVARSTNIAPLTDVPAPSDKLSENAGSDTTGETPTGLVENYILTPTDTASRSTDARPPLSRDASQNVKGSPLSFKDKIARARESTKETTDGSNRGVADKPSEALEAVESSLPVEADNPNDALNSSADVAKYFKDQGNPEMSNFVTSLIGDQPSGSSENTPRATKSPADETQNSSDQANQVTNDEKGDKSDSSEETPKIDKIVAEPANVSKMAEGVFRDTEGGKSAASSTNKVGEPDVANISQTAQPAITSADSDIKQKTPSSPQLNGQGSDAHTVDNMGRPTHVERSIEIPFQRPAKKDNSSPLPERPRTESADLGDFEALPGVENLPSTDELPNVPGDDSQDPPEEFLDPSKHSTSSSSITPIPKIPKIPHIDSSPPVDLPRLAQGLAGQAIDDVGNIVDESGEVLGHATGDLPAMVGKRVSDSGEVYGDGGEIVGYVCENFVNPPSPTEIPGDVLGGLRVDHKGNILDSDGNIIGKFHQPPGKKGSSPKQSPKTESEEKPKEEQKPKVNAHTGGSPSDLFLDVKSTTDGIQLTIRIPTTFSRSPSES</sequence>
<dbReference type="Pfam" id="PF12396">
    <property type="entry name" value="DUF3659"/>
    <property type="match status" value="1"/>
</dbReference>
<feature type="compositionally biased region" description="Low complexity" evidence="1">
    <location>
        <begin position="542"/>
        <end position="554"/>
    </location>
</feature>
<feature type="compositionally biased region" description="Polar residues" evidence="1">
    <location>
        <begin position="85"/>
        <end position="94"/>
    </location>
</feature>
<feature type="compositionally biased region" description="Low complexity" evidence="1">
    <location>
        <begin position="17"/>
        <end position="32"/>
    </location>
</feature>
<reference evidence="2 3" key="1">
    <citation type="submission" date="2018-12" db="EMBL/GenBank/DDBJ databases">
        <title>Draft genome sequence of Xylaria grammica IHI A82.</title>
        <authorList>
            <person name="Buettner E."/>
            <person name="Kellner H."/>
        </authorList>
    </citation>
    <scope>NUCLEOTIDE SEQUENCE [LARGE SCALE GENOMIC DNA]</scope>
    <source>
        <strain evidence="2 3">IHI A82</strain>
    </source>
</reference>
<keyword evidence="3" id="KW-1185">Reference proteome</keyword>
<feature type="compositionally biased region" description="Polar residues" evidence="1">
    <location>
        <begin position="33"/>
        <end position="42"/>
    </location>
</feature>
<name>A0A439DFH9_9PEZI</name>
<feature type="compositionally biased region" description="Basic and acidic residues" evidence="1">
    <location>
        <begin position="555"/>
        <end position="569"/>
    </location>
</feature>
<accession>A0A439DFH9</accession>
<feature type="compositionally biased region" description="Polar residues" evidence="1">
    <location>
        <begin position="300"/>
        <end position="332"/>
    </location>
</feature>
<gene>
    <name evidence="2" type="ORF">EKO27_g1951</name>
</gene>
<dbReference type="EMBL" id="RYZI01000033">
    <property type="protein sequence ID" value="RWA13167.1"/>
    <property type="molecule type" value="Genomic_DNA"/>
</dbReference>
<feature type="region of interest" description="Disordered" evidence="1">
    <location>
        <begin position="532"/>
        <end position="589"/>
    </location>
</feature>
<evidence type="ECO:0000256" key="1">
    <source>
        <dbReference type="SAM" id="MobiDB-lite"/>
    </source>
</evidence>
<evidence type="ECO:0000313" key="3">
    <source>
        <dbReference type="Proteomes" id="UP000286045"/>
    </source>
</evidence>
<feature type="compositionally biased region" description="Basic and acidic residues" evidence="1">
    <location>
        <begin position="357"/>
        <end position="373"/>
    </location>
</feature>
<protein>
    <recommendedName>
        <fullName evidence="4">Lea domain protein</fullName>
    </recommendedName>
</protein>
<feature type="region of interest" description="Disordered" evidence="1">
    <location>
        <begin position="1"/>
        <end position="443"/>
    </location>
</feature>
<dbReference type="AlphaFoldDB" id="A0A439DFH9"/>
<feature type="compositionally biased region" description="Basic and acidic residues" evidence="1">
    <location>
        <begin position="135"/>
        <end position="150"/>
    </location>
</feature>
<dbReference type="Proteomes" id="UP000286045">
    <property type="component" value="Unassembled WGS sequence"/>
</dbReference>
<evidence type="ECO:0008006" key="4">
    <source>
        <dbReference type="Google" id="ProtNLM"/>
    </source>
</evidence>
<dbReference type="InterPro" id="IPR022124">
    <property type="entry name" value="DUF3659"/>
</dbReference>
<organism evidence="2 3">
    <name type="scientific">Xylaria grammica</name>
    <dbReference type="NCBI Taxonomy" id="363999"/>
    <lineage>
        <taxon>Eukaryota</taxon>
        <taxon>Fungi</taxon>
        <taxon>Dikarya</taxon>
        <taxon>Ascomycota</taxon>
        <taxon>Pezizomycotina</taxon>
        <taxon>Sordariomycetes</taxon>
        <taxon>Xylariomycetidae</taxon>
        <taxon>Xylariales</taxon>
        <taxon>Xylariaceae</taxon>
        <taxon>Xylaria</taxon>
    </lineage>
</organism>
<comment type="caution">
    <text evidence="2">The sequence shown here is derived from an EMBL/GenBank/DDBJ whole genome shotgun (WGS) entry which is preliminary data.</text>
</comment>
<feature type="compositionally biased region" description="Polar residues" evidence="1">
    <location>
        <begin position="104"/>
        <end position="113"/>
    </location>
</feature>
<proteinExistence type="predicted"/>
<evidence type="ECO:0000313" key="2">
    <source>
        <dbReference type="EMBL" id="RWA13167.1"/>
    </source>
</evidence>